<sequence length="399" mass="42795">IAGSFITKEGHFSDVTNLFFGAFKIVTKHLKQDNGNIQSSREPQTESLLAQVNTLRQELQLIASSRSVTIVTGANSGSGTYVITAVTVFGAVGYLCIWWKGWKVSDMMFVTRRGLSDVCTTVGKQLELISASIATAKRHLSQRIDRADINLDECKELATATKCEVSKLHGDLSLFHIDVESVHRAVKTLETKLGRIEDRQDFATQGVYHLCQYVEKLEQSKSQELIQDSPSSSSQAIELPQATPIVTKTDSLTPLTLETPSSSMSLSSSSVSSSAVEKSKDSPSGSWQPTELLQAASIVTRMGLLSPLTLEAPSTLSSLSSSSLYASSKILPPLTAVSTSGLKQVIGSSGSIFKAPGSSTISSLSPVNGQLSNSAGSSRSTWRFPDFSILTRIHGTATR</sequence>
<name>A0AAV8QW17_ENSVE</name>
<dbReference type="Proteomes" id="UP001222027">
    <property type="component" value="Unassembled WGS sequence"/>
</dbReference>
<feature type="compositionally biased region" description="Low complexity" evidence="1">
    <location>
        <begin position="249"/>
        <end position="276"/>
    </location>
</feature>
<dbReference type="Pfam" id="PF07889">
    <property type="entry name" value="DUF1664"/>
    <property type="match status" value="1"/>
</dbReference>
<evidence type="ECO:0000313" key="4">
    <source>
        <dbReference type="EMBL" id="KAJ8484087.1"/>
    </source>
</evidence>
<organism evidence="4 5">
    <name type="scientific">Ensete ventricosum</name>
    <name type="common">Abyssinian banana</name>
    <name type="synonym">Musa ensete</name>
    <dbReference type="NCBI Taxonomy" id="4639"/>
    <lineage>
        <taxon>Eukaryota</taxon>
        <taxon>Viridiplantae</taxon>
        <taxon>Streptophyta</taxon>
        <taxon>Embryophyta</taxon>
        <taxon>Tracheophyta</taxon>
        <taxon>Spermatophyta</taxon>
        <taxon>Magnoliopsida</taxon>
        <taxon>Liliopsida</taxon>
        <taxon>Zingiberales</taxon>
        <taxon>Musaceae</taxon>
        <taxon>Ensete</taxon>
    </lineage>
</organism>
<comment type="caution">
    <text evidence="4">The sequence shown here is derived from an EMBL/GenBank/DDBJ whole genome shotgun (WGS) entry which is preliminary data.</text>
</comment>
<gene>
    <name evidence="4" type="ORF">OPV22_016572</name>
</gene>
<protein>
    <recommendedName>
        <fullName evidence="3">DUF1664 domain-containing protein</fullName>
    </recommendedName>
</protein>
<keyword evidence="2" id="KW-0812">Transmembrane</keyword>
<keyword evidence="2" id="KW-1133">Transmembrane helix</keyword>
<feature type="region of interest" description="Disordered" evidence="1">
    <location>
        <begin position="248"/>
        <end position="288"/>
    </location>
</feature>
<evidence type="ECO:0000256" key="2">
    <source>
        <dbReference type="SAM" id="Phobius"/>
    </source>
</evidence>
<dbReference type="EMBL" id="JAQQAF010000005">
    <property type="protein sequence ID" value="KAJ8484087.1"/>
    <property type="molecule type" value="Genomic_DNA"/>
</dbReference>
<dbReference type="InterPro" id="IPR012458">
    <property type="entry name" value="DUF1664"/>
</dbReference>
<evidence type="ECO:0000313" key="5">
    <source>
        <dbReference type="Proteomes" id="UP001222027"/>
    </source>
</evidence>
<feature type="domain" description="DUF1664" evidence="3">
    <location>
        <begin position="77"/>
        <end position="200"/>
    </location>
</feature>
<feature type="transmembrane region" description="Helical" evidence="2">
    <location>
        <begin position="81"/>
        <end position="99"/>
    </location>
</feature>
<keyword evidence="2" id="KW-0472">Membrane</keyword>
<dbReference type="AlphaFoldDB" id="A0AAV8QW17"/>
<evidence type="ECO:0000259" key="3">
    <source>
        <dbReference type="Pfam" id="PF07889"/>
    </source>
</evidence>
<evidence type="ECO:0000256" key="1">
    <source>
        <dbReference type="SAM" id="MobiDB-lite"/>
    </source>
</evidence>
<dbReference type="PANTHER" id="PTHR47289:SF2">
    <property type="entry name" value="TRANSCRIPTION FACTOR, PUTATIVE (DUF1664)-RELATED"/>
    <property type="match status" value="1"/>
</dbReference>
<keyword evidence="5" id="KW-1185">Reference proteome</keyword>
<dbReference type="PANTHER" id="PTHR47289">
    <property type="entry name" value="TRANSCRIPTION FACTOR, PUTATIVE (DUF1664)-RELATED"/>
    <property type="match status" value="1"/>
</dbReference>
<reference evidence="4 5" key="1">
    <citation type="submission" date="2022-12" db="EMBL/GenBank/DDBJ databases">
        <title>Chromosome-scale assembly of the Ensete ventricosum genome.</title>
        <authorList>
            <person name="Dussert Y."/>
            <person name="Stocks J."/>
            <person name="Wendawek A."/>
            <person name="Woldeyes F."/>
            <person name="Nichols R.A."/>
            <person name="Borrell J.S."/>
        </authorList>
    </citation>
    <scope>NUCLEOTIDE SEQUENCE [LARGE SCALE GENOMIC DNA]</scope>
    <source>
        <strain evidence="5">cv. Maze</strain>
        <tissue evidence="4">Seeds</tissue>
    </source>
</reference>
<proteinExistence type="predicted"/>
<feature type="non-terminal residue" evidence="4">
    <location>
        <position position="1"/>
    </location>
</feature>
<accession>A0AAV8QW17</accession>